<evidence type="ECO:0000256" key="1">
    <source>
        <dbReference type="ARBA" id="ARBA00004141"/>
    </source>
</evidence>
<dbReference type="EMBL" id="NXLY01000014">
    <property type="protein sequence ID" value="TKX33495.1"/>
    <property type="molecule type" value="Genomic_DNA"/>
</dbReference>
<dbReference type="PROSITE" id="PS50267">
    <property type="entry name" value="NA_NEUROTRAN_SYMP_3"/>
    <property type="match status" value="1"/>
</dbReference>
<evidence type="ECO:0000313" key="8">
    <source>
        <dbReference type="Proteomes" id="UP000309584"/>
    </source>
</evidence>
<evidence type="ECO:0000256" key="4">
    <source>
        <dbReference type="ARBA" id="ARBA00022989"/>
    </source>
</evidence>
<feature type="transmembrane region" description="Helical" evidence="6">
    <location>
        <begin position="83"/>
        <end position="109"/>
    </location>
</feature>
<protein>
    <submittedName>
        <fullName evidence="7">Sodium-dependent transporter</fullName>
    </submittedName>
</protein>
<comment type="caution">
    <text evidence="7">The sequence shown here is derived from an EMBL/GenBank/DDBJ whole genome shotgun (WGS) entry which is preliminary data.</text>
</comment>
<dbReference type="Proteomes" id="UP000309584">
    <property type="component" value="Unassembled WGS sequence"/>
</dbReference>
<proteinExistence type="predicted"/>
<evidence type="ECO:0000256" key="3">
    <source>
        <dbReference type="ARBA" id="ARBA00022692"/>
    </source>
</evidence>
<feature type="transmembrane region" description="Helical" evidence="6">
    <location>
        <begin position="40"/>
        <end position="62"/>
    </location>
</feature>
<dbReference type="NCBIfam" id="NF037979">
    <property type="entry name" value="Na_transp"/>
    <property type="match status" value="1"/>
</dbReference>
<keyword evidence="8" id="KW-1185">Reference proteome</keyword>
<name>A0ABY2THB4_9BACT</name>
<keyword evidence="4 6" id="KW-1133">Transmembrane helix</keyword>
<evidence type="ECO:0000256" key="2">
    <source>
        <dbReference type="ARBA" id="ARBA00022448"/>
    </source>
</evidence>
<feature type="transmembrane region" description="Helical" evidence="6">
    <location>
        <begin position="380"/>
        <end position="401"/>
    </location>
</feature>
<dbReference type="PRINTS" id="PR00176">
    <property type="entry name" value="NANEUSMPORT"/>
</dbReference>
<keyword evidence="3 6" id="KW-0812">Transmembrane</keyword>
<dbReference type="PANTHER" id="PTHR42948">
    <property type="entry name" value="TRANSPORTER"/>
    <property type="match status" value="1"/>
</dbReference>
<dbReference type="PANTHER" id="PTHR42948:SF1">
    <property type="entry name" value="TRANSPORTER"/>
    <property type="match status" value="1"/>
</dbReference>
<comment type="subcellular location">
    <subcellularLocation>
        <location evidence="1">Membrane</location>
        <topology evidence="1">Multi-pass membrane protein</topology>
    </subcellularLocation>
</comment>
<keyword evidence="5 6" id="KW-0472">Membrane</keyword>
<feature type="transmembrane region" description="Helical" evidence="6">
    <location>
        <begin position="298"/>
        <end position="320"/>
    </location>
</feature>
<evidence type="ECO:0000313" key="7">
    <source>
        <dbReference type="EMBL" id="TKX33495.1"/>
    </source>
</evidence>
<sequence length="449" mass="49925">MSSKFSKIGFILAVAGSAVGLGNAWKFPTLVGQSGGSAFILLYIILTLGVGFVIFLAELSIGKISEKDPVNAYKKLAPKYKKAWSFVGFTMIGSILIVSFYALVIGWVVKYAYLSVIGQLPNSLELSKIEFENLTAHDFLSQFVCFTLVFFVIFYIVSKGIKNGIERLNVWMMPSLFILLILMLIYAMSKDGFVLALKFLFIPDFHKINISNTLEALGLAFFSLSLGVGTIITYSASLPDRTNFITSTLNIIFINLLAGLLMGLVVFTFIFEFGYDPNQQGPGFVFVSLATLFEKLGLVGHIFGAAFFISLVFAGITSAVSMIEPSAFYLINTFKMSRKKALVLIGIFVYILGILCILSSLDTTQFKILGMSFFELLDSFSSKIIMPLGGILIAIFVGFVIKRETLEILFKPYMRGIFFKIWYIFVRFISPLAVFVVLITKLIGFYIKF</sequence>
<dbReference type="SUPFAM" id="SSF161070">
    <property type="entry name" value="SNF-like"/>
    <property type="match status" value="1"/>
</dbReference>
<organism evidence="7 8">
    <name type="scientific">Campylobacter taeniopygiae</name>
    <dbReference type="NCBI Taxonomy" id="2510188"/>
    <lineage>
        <taxon>Bacteria</taxon>
        <taxon>Pseudomonadati</taxon>
        <taxon>Campylobacterota</taxon>
        <taxon>Epsilonproteobacteria</taxon>
        <taxon>Campylobacterales</taxon>
        <taxon>Campylobacteraceae</taxon>
        <taxon>Campylobacter</taxon>
    </lineage>
</organism>
<evidence type="ECO:0000256" key="5">
    <source>
        <dbReference type="ARBA" id="ARBA00023136"/>
    </source>
</evidence>
<feature type="transmembrane region" description="Helical" evidence="6">
    <location>
        <begin position="248"/>
        <end position="271"/>
    </location>
</feature>
<accession>A0ABY2THB4</accession>
<dbReference type="RefSeq" id="WP_137624353.1">
    <property type="nucleotide sequence ID" value="NZ_NXLY01000014.1"/>
</dbReference>
<dbReference type="CDD" id="cd10336">
    <property type="entry name" value="SLC6sbd_Tyt1-Like"/>
    <property type="match status" value="1"/>
</dbReference>
<feature type="transmembrane region" description="Helical" evidence="6">
    <location>
        <begin position="421"/>
        <end position="447"/>
    </location>
</feature>
<dbReference type="Pfam" id="PF00209">
    <property type="entry name" value="SNF"/>
    <property type="match status" value="2"/>
</dbReference>
<feature type="transmembrane region" description="Helical" evidence="6">
    <location>
        <begin position="341"/>
        <end position="360"/>
    </location>
</feature>
<dbReference type="InterPro" id="IPR000175">
    <property type="entry name" value="Na/ntran_symport"/>
</dbReference>
<feature type="transmembrane region" description="Helical" evidence="6">
    <location>
        <begin position="170"/>
        <end position="189"/>
    </location>
</feature>
<keyword evidence="2" id="KW-0813">Transport</keyword>
<feature type="transmembrane region" description="Helical" evidence="6">
    <location>
        <begin position="139"/>
        <end position="158"/>
    </location>
</feature>
<gene>
    <name evidence="7" type="ORF">CQA75_07300</name>
</gene>
<reference evidence="7 8" key="1">
    <citation type="submission" date="2018-05" db="EMBL/GenBank/DDBJ databases">
        <title>Novel Campyloabacter and Helicobacter Species and Strains.</title>
        <authorList>
            <person name="Mannion A.J."/>
            <person name="Shen Z."/>
            <person name="Fox J.G."/>
        </authorList>
    </citation>
    <scope>NUCLEOTIDE SEQUENCE [LARGE SCALE GENOMIC DNA]</scope>
    <source>
        <strain evidence="8">MIT10-5678</strain>
    </source>
</reference>
<dbReference type="InterPro" id="IPR037272">
    <property type="entry name" value="SNS_sf"/>
</dbReference>
<feature type="transmembrane region" description="Helical" evidence="6">
    <location>
        <begin position="216"/>
        <end position="236"/>
    </location>
</feature>
<dbReference type="InterPro" id="IPR047218">
    <property type="entry name" value="YocR/YhdH-like"/>
</dbReference>
<evidence type="ECO:0000256" key="6">
    <source>
        <dbReference type="SAM" id="Phobius"/>
    </source>
</evidence>